<dbReference type="InterPro" id="IPR020393">
    <property type="entry name" value="Uncharacterised_YusU"/>
</dbReference>
<dbReference type="PATRIC" id="fig|649747.3.peg.3830"/>
<dbReference type="Proteomes" id="UP000016511">
    <property type="component" value="Unassembled WGS sequence"/>
</dbReference>
<dbReference type="HOGENOM" id="CLU_168784_0_0_9"/>
<dbReference type="Pfam" id="PF10835">
    <property type="entry name" value="DUF2573"/>
    <property type="match status" value="1"/>
</dbReference>
<organism evidence="1 2">
    <name type="scientific">Aneurinibacillus aneurinilyticus ATCC 12856</name>
    <dbReference type="NCBI Taxonomy" id="649747"/>
    <lineage>
        <taxon>Bacteria</taxon>
        <taxon>Bacillati</taxon>
        <taxon>Bacillota</taxon>
        <taxon>Bacilli</taxon>
        <taxon>Bacillales</taxon>
        <taxon>Paenibacillaceae</taxon>
        <taxon>Aneurinibacillus group</taxon>
        <taxon>Aneurinibacillus</taxon>
    </lineage>
</organism>
<name>U1WZJ0_ANEAE</name>
<accession>U1WZJ0</accession>
<sequence>MEGWQMDEANSKKGKLPDIDSLVYSFTEFLTGKADEERVEMIKVWALYNHMLKTMPPLVQHWTSEHPEEKTQLRELFEQVKRWNTEKKQKEETE</sequence>
<evidence type="ECO:0000313" key="2">
    <source>
        <dbReference type="Proteomes" id="UP000016511"/>
    </source>
</evidence>
<dbReference type="EMBL" id="AWSJ01000254">
    <property type="protein sequence ID" value="ERI07683.1"/>
    <property type="molecule type" value="Genomic_DNA"/>
</dbReference>
<gene>
    <name evidence="1" type="ORF">HMPREF0083_04223</name>
</gene>
<proteinExistence type="predicted"/>
<reference evidence="1 2" key="1">
    <citation type="submission" date="2013-08" db="EMBL/GenBank/DDBJ databases">
        <authorList>
            <person name="Weinstock G."/>
            <person name="Sodergren E."/>
            <person name="Wylie T."/>
            <person name="Fulton L."/>
            <person name="Fulton R."/>
            <person name="Fronick C."/>
            <person name="O'Laughlin M."/>
            <person name="Godfrey J."/>
            <person name="Miner T."/>
            <person name="Herter B."/>
            <person name="Appelbaum E."/>
            <person name="Cordes M."/>
            <person name="Lek S."/>
            <person name="Wollam A."/>
            <person name="Pepin K.H."/>
            <person name="Palsikar V.B."/>
            <person name="Mitreva M."/>
            <person name="Wilson R.K."/>
        </authorList>
    </citation>
    <scope>NUCLEOTIDE SEQUENCE [LARGE SCALE GENOMIC DNA]</scope>
    <source>
        <strain evidence="1 2">ATCC 12856</strain>
    </source>
</reference>
<dbReference type="AlphaFoldDB" id="U1WZJ0"/>
<protein>
    <recommendedName>
        <fullName evidence="3">DUF2573 domain-containing protein</fullName>
    </recommendedName>
</protein>
<dbReference type="eggNOG" id="ENOG503339Q">
    <property type="taxonomic scope" value="Bacteria"/>
</dbReference>
<keyword evidence="2" id="KW-1185">Reference proteome</keyword>
<evidence type="ECO:0008006" key="3">
    <source>
        <dbReference type="Google" id="ProtNLM"/>
    </source>
</evidence>
<comment type="caution">
    <text evidence="1">The sequence shown here is derived from an EMBL/GenBank/DDBJ whole genome shotgun (WGS) entry which is preliminary data.</text>
</comment>
<dbReference type="STRING" id="649747.HMPREF0083_04223"/>
<evidence type="ECO:0000313" key="1">
    <source>
        <dbReference type="EMBL" id="ERI07683.1"/>
    </source>
</evidence>